<name>A0ABY7FJP4_MYAAR</name>
<reference evidence="1" key="1">
    <citation type="submission" date="2022-11" db="EMBL/GenBank/DDBJ databases">
        <title>Centuries of genome instability and evolution in soft-shell clam transmissible cancer (bioRxiv).</title>
        <authorList>
            <person name="Hart S.F.M."/>
            <person name="Yonemitsu M.A."/>
            <person name="Giersch R.M."/>
            <person name="Beal B.F."/>
            <person name="Arriagada G."/>
            <person name="Davis B.W."/>
            <person name="Ostrander E.A."/>
            <person name="Goff S.P."/>
            <person name="Metzger M.J."/>
        </authorList>
    </citation>
    <scope>NUCLEOTIDE SEQUENCE</scope>
    <source>
        <strain evidence="1">MELC-2E11</strain>
        <tissue evidence="1">Siphon/mantle</tissue>
    </source>
</reference>
<gene>
    <name evidence="1" type="ORF">MAR_016346</name>
</gene>
<evidence type="ECO:0000313" key="2">
    <source>
        <dbReference type="Proteomes" id="UP001164746"/>
    </source>
</evidence>
<evidence type="ECO:0000313" key="1">
    <source>
        <dbReference type="EMBL" id="WAR22372.1"/>
    </source>
</evidence>
<proteinExistence type="predicted"/>
<protein>
    <submittedName>
        <fullName evidence="1">Uncharacterized protein</fullName>
    </submittedName>
</protein>
<organism evidence="1 2">
    <name type="scientific">Mya arenaria</name>
    <name type="common">Soft-shell clam</name>
    <dbReference type="NCBI Taxonomy" id="6604"/>
    <lineage>
        <taxon>Eukaryota</taxon>
        <taxon>Metazoa</taxon>
        <taxon>Spiralia</taxon>
        <taxon>Lophotrochozoa</taxon>
        <taxon>Mollusca</taxon>
        <taxon>Bivalvia</taxon>
        <taxon>Autobranchia</taxon>
        <taxon>Heteroconchia</taxon>
        <taxon>Euheterodonta</taxon>
        <taxon>Imparidentia</taxon>
        <taxon>Neoheterodontei</taxon>
        <taxon>Myida</taxon>
        <taxon>Myoidea</taxon>
        <taxon>Myidae</taxon>
        <taxon>Mya</taxon>
    </lineage>
</organism>
<accession>A0ABY7FJP4</accession>
<keyword evidence="2" id="KW-1185">Reference proteome</keyword>
<feature type="non-terminal residue" evidence="1">
    <location>
        <position position="114"/>
    </location>
</feature>
<dbReference type="Proteomes" id="UP001164746">
    <property type="component" value="Chromosome 12"/>
</dbReference>
<sequence>MQEKLFSLLIKIRAMGSTNAIKIHFFITRAENPENYLKCKPITPNIMLYGTLGIFPIDIQIKSRMLNFWSNIASKHVKISCLFNRSDTVHSGWLTSIYSMLNDLGLSQFWYSQH</sequence>
<dbReference type="EMBL" id="CP111023">
    <property type="protein sequence ID" value="WAR22372.1"/>
    <property type="molecule type" value="Genomic_DNA"/>
</dbReference>